<dbReference type="InterPro" id="IPR001647">
    <property type="entry name" value="HTH_TetR"/>
</dbReference>
<dbReference type="Gene3D" id="1.10.357.10">
    <property type="entry name" value="Tetracycline Repressor, domain 2"/>
    <property type="match status" value="1"/>
</dbReference>
<dbReference type="PANTHER" id="PTHR30055:SF234">
    <property type="entry name" value="HTH-TYPE TRANSCRIPTIONAL REGULATOR BETI"/>
    <property type="match status" value="1"/>
</dbReference>
<dbReference type="InterPro" id="IPR050109">
    <property type="entry name" value="HTH-type_TetR-like_transc_reg"/>
</dbReference>
<dbReference type="InterPro" id="IPR023772">
    <property type="entry name" value="DNA-bd_HTH_TetR-type_CS"/>
</dbReference>
<dbReference type="PROSITE" id="PS50977">
    <property type="entry name" value="HTH_TETR_2"/>
    <property type="match status" value="1"/>
</dbReference>
<evidence type="ECO:0000313" key="6">
    <source>
        <dbReference type="EMBL" id="MDT0306635.1"/>
    </source>
</evidence>
<keyword evidence="1" id="KW-0805">Transcription regulation</keyword>
<dbReference type="EMBL" id="JAVREN010000007">
    <property type="protein sequence ID" value="MDT0306635.1"/>
    <property type="molecule type" value="Genomic_DNA"/>
</dbReference>
<organism evidence="6 7">
    <name type="scientific">Streptomyces boetiae</name>
    <dbReference type="NCBI Taxonomy" id="3075541"/>
    <lineage>
        <taxon>Bacteria</taxon>
        <taxon>Bacillati</taxon>
        <taxon>Actinomycetota</taxon>
        <taxon>Actinomycetes</taxon>
        <taxon>Kitasatosporales</taxon>
        <taxon>Streptomycetaceae</taxon>
        <taxon>Streptomyces</taxon>
    </lineage>
</organism>
<evidence type="ECO:0000259" key="5">
    <source>
        <dbReference type="PROSITE" id="PS50977"/>
    </source>
</evidence>
<dbReference type="InterPro" id="IPR036271">
    <property type="entry name" value="Tet_transcr_reg_TetR-rel_C_sf"/>
</dbReference>
<accession>A0ABU2L4Z9</accession>
<evidence type="ECO:0000313" key="7">
    <source>
        <dbReference type="Proteomes" id="UP001183388"/>
    </source>
</evidence>
<dbReference type="InterPro" id="IPR009057">
    <property type="entry name" value="Homeodomain-like_sf"/>
</dbReference>
<gene>
    <name evidence="6" type="ORF">RM780_06625</name>
</gene>
<dbReference type="PRINTS" id="PR00455">
    <property type="entry name" value="HTHTETR"/>
</dbReference>
<evidence type="ECO:0000256" key="1">
    <source>
        <dbReference type="ARBA" id="ARBA00023015"/>
    </source>
</evidence>
<reference evidence="7" key="1">
    <citation type="submission" date="2023-07" db="EMBL/GenBank/DDBJ databases">
        <title>30 novel species of actinomycetes from the DSMZ collection.</title>
        <authorList>
            <person name="Nouioui I."/>
        </authorList>
    </citation>
    <scope>NUCLEOTIDE SEQUENCE [LARGE SCALE GENOMIC DNA]</scope>
    <source>
        <strain evidence="7">DSM 44917</strain>
    </source>
</reference>
<sequence>MTVQQRALRTRRRVLEAAAAVFDHHGFASASIADILRAANVTKGALYFHFPSKEALARGVMEEQKRALVLTNTGLHTQTVIDITQGVARLLRADPVLRASFRLTVEQGAMGPEDPSLYLWWLGVCRTHLVQAGKAGELDGAADPDALAHLVVGSLTGVQLLSQVLSRRADIGERLATWWRTVLPGMVADRVLPRLSPQGSDDLLAAVRGNGRGKEVGVR</sequence>
<dbReference type="Proteomes" id="UP001183388">
    <property type="component" value="Unassembled WGS sequence"/>
</dbReference>
<protein>
    <submittedName>
        <fullName evidence="6">ScbR family autoregulator-binding transcription factor</fullName>
    </submittedName>
</protein>
<evidence type="ECO:0000256" key="2">
    <source>
        <dbReference type="ARBA" id="ARBA00023125"/>
    </source>
</evidence>
<comment type="caution">
    <text evidence="6">The sequence shown here is derived from an EMBL/GenBank/DDBJ whole genome shotgun (WGS) entry which is preliminary data.</text>
</comment>
<dbReference type="InterPro" id="IPR054126">
    <property type="entry name" value="CprB_TetR_C"/>
</dbReference>
<keyword evidence="2 4" id="KW-0238">DNA-binding</keyword>
<dbReference type="Pfam" id="PF00440">
    <property type="entry name" value="TetR_N"/>
    <property type="match status" value="1"/>
</dbReference>
<keyword evidence="7" id="KW-1185">Reference proteome</keyword>
<evidence type="ECO:0000256" key="4">
    <source>
        <dbReference type="PROSITE-ProRule" id="PRU00335"/>
    </source>
</evidence>
<feature type="domain" description="HTH tetR-type" evidence="5">
    <location>
        <begin position="8"/>
        <end position="68"/>
    </location>
</feature>
<evidence type="ECO:0000256" key="3">
    <source>
        <dbReference type="ARBA" id="ARBA00023163"/>
    </source>
</evidence>
<dbReference type="Pfam" id="PF21935">
    <property type="entry name" value="TetR_C_45"/>
    <property type="match status" value="1"/>
</dbReference>
<name>A0ABU2L4Z9_9ACTN</name>
<dbReference type="PROSITE" id="PS01081">
    <property type="entry name" value="HTH_TETR_1"/>
    <property type="match status" value="1"/>
</dbReference>
<dbReference type="SUPFAM" id="SSF46689">
    <property type="entry name" value="Homeodomain-like"/>
    <property type="match status" value="1"/>
</dbReference>
<proteinExistence type="predicted"/>
<dbReference type="NCBIfam" id="NF041196">
    <property type="entry name" value="ScbR_bind_reg"/>
    <property type="match status" value="1"/>
</dbReference>
<dbReference type="SUPFAM" id="SSF48498">
    <property type="entry name" value="Tetracyclin repressor-like, C-terminal domain"/>
    <property type="match status" value="1"/>
</dbReference>
<keyword evidence="3" id="KW-0804">Transcription</keyword>
<dbReference type="RefSeq" id="WP_311629574.1">
    <property type="nucleotide sequence ID" value="NZ_JAVREN010000007.1"/>
</dbReference>
<feature type="DNA-binding region" description="H-T-H motif" evidence="4">
    <location>
        <begin position="31"/>
        <end position="50"/>
    </location>
</feature>
<dbReference type="PANTHER" id="PTHR30055">
    <property type="entry name" value="HTH-TYPE TRANSCRIPTIONAL REGULATOR RUTR"/>
    <property type="match status" value="1"/>
</dbReference>
<dbReference type="InterPro" id="IPR047923">
    <property type="entry name" value="ArpA-like"/>
</dbReference>